<keyword evidence="1" id="KW-0175">Coiled coil</keyword>
<evidence type="ECO:0000313" key="2">
    <source>
        <dbReference type="EMBL" id="RRR98136.1"/>
    </source>
</evidence>
<protein>
    <recommendedName>
        <fullName evidence="4">PE domain-containing protein</fullName>
    </recommendedName>
</protein>
<dbReference type="RefSeq" id="WP_125248445.1">
    <property type="nucleotide sequence ID" value="NZ_RSEB01000004.1"/>
</dbReference>
<evidence type="ECO:0000313" key="3">
    <source>
        <dbReference type="Proteomes" id="UP000277256"/>
    </source>
</evidence>
<dbReference type="Gene3D" id="1.10.287.1060">
    <property type="entry name" value="ESAT-6-like"/>
    <property type="match status" value="1"/>
</dbReference>
<name>A0A426UUW9_9ACTN</name>
<dbReference type="GO" id="GO:0009306">
    <property type="term" value="P:protein secretion"/>
    <property type="evidence" value="ECO:0007669"/>
    <property type="project" value="InterPro"/>
</dbReference>
<dbReference type="EMBL" id="RSEB01000004">
    <property type="protein sequence ID" value="RRR98136.1"/>
    <property type="molecule type" value="Genomic_DNA"/>
</dbReference>
<evidence type="ECO:0000256" key="1">
    <source>
        <dbReference type="SAM" id="Coils"/>
    </source>
</evidence>
<dbReference type="AlphaFoldDB" id="A0A426UUW9"/>
<dbReference type="InterPro" id="IPR036689">
    <property type="entry name" value="ESAT-6-like_sf"/>
</dbReference>
<sequence>MTGFSVTPESIRRSADELDAARDEVQALLDQFTAAVEQYADAFGGDMIGTLGGIGHQACLDAVTECFTANIEDLTGLAQALRDMADDHEVTDDEIAAVFAQFQGEIGAGPTASPA</sequence>
<comment type="caution">
    <text evidence="2">The sequence shown here is derived from an EMBL/GenBank/DDBJ whole genome shotgun (WGS) entry which is preliminary data.</text>
</comment>
<reference evidence="2 3" key="1">
    <citation type="submission" date="2018-12" db="EMBL/GenBank/DDBJ databases">
        <title>Glycomyces sp. YIM 121974 draft genome.</title>
        <authorList>
            <person name="Li Q."/>
        </authorList>
    </citation>
    <scope>NUCLEOTIDE SEQUENCE [LARGE SCALE GENOMIC DNA]</scope>
    <source>
        <strain evidence="2 3">YIM 121974</strain>
    </source>
</reference>
<feature type="coiled-coil region" evidence="1">
    <location>
        <begin position="11"/>
        <end position="38"/>
    </location>
</feature>
<dbReference type="OrthoDB" id="3627085at2"/>
<dbReference type="InterPro" id="IPR022536">
    <property type="entry name" value="EspC"/>
</dbReference>
<evidence type="ECO:0008006" key="4">
    <source>
        <dbReference type="Google" id="ProtNLM"/>
    </source>
</evidence>
<dbReference type="Pfam" id="PF10824">
    <property type="entry name" value="T7SS_ESX_EspC"/>
    <property type="match status" value="1"/>
</dbReference>
<proteinExistence type="predicted"/>
<dbReference type="Proteomes" id="UP000277256">
    <property type="component" value="Unassembled WGS sequence"/>
</dbReference>
<keyword evidence="3" id="KW-1185">Reference proteome</keyword>
<organism evidence="2 3">
    <name type="scientific">Glycomyces terrestris</name>
    <dbReference type="NCBI Taxonomy" id="2493553"/>
    <lineage>
        <taxon>Bacteria</taxon>
        <taxon>Bacillati</taxon>
        <taxon>Actinomycetota</taxon>
        <taxon>Actinomycetes</taxon>
        <taxon>Glycomycetales</taxon>
        <taxon>Glycomycetaceae</taxon>
        <taxon>Glycomyces</taxon>
    </lineage>
</organism>
<gene>
    <name evidence="2" type="ORF">EIW28_14540</name>
</gene>
<dbReference type="SUPFAM" id="SSF140453">
    <property type="entry name" value="EsxAB dimer-like"/>
    <property type="match status" value="1"/>
</dbReference>
<accession>A0A426UUW9</accession>